<dbReference type="EMBL" id="MT993910">
    <property type="protein sequence ID" value="QPZ85463.1"/>
    <property type="molecule type" value="Genomic_RNA"/>
</dbReference>
<feature type="region of interest" description="Disordered" evidence="1">
    <location>
        <begin position="53"/>
        <end position="76"/>
    </location>
</feature>
<reference evidence="2" key="1">
    <citation type="journal article" date="2020" name="HRB Open Res">
        <title>Classification of small ruminant lentivirus subtype A2, subgroups 1 and 2 based on whole genome comparisons and complex recombination patterns.</title>
        <authorList>
            <person name="Dickey A.M."/>
            <person name="Smith T.P.L."/>
            <person name="Clawson M.L."/>
            <person name="Heaton M.P."/>
            <person name="Workman A.M."/>
        </authorList>
    </citation>
    <scope>NUCLEOTIDE SEQUENCE</scope>
    <source>
        <strain evidence="2">USMARC-200312088-r</strain>
    </source>
</reference>
<accession>A0A8B6SSK7</accession>
<feature type="compositionally biased region" description="Polar residues" evidence="1">
    <location>
        <begin position="53"/>
        <end position="64"/>
    </location>
</feature>
<evidence type="ECO:0000256" key="1">
    <source>
        <dbReference type="SAM" id="MobiDB-lite"/>
    </source>
</evidence>
<protein>
    <submittedName>
        <fullName evidence="2">Rev protein</fullName>
    </submittedName>
</protein>
<name>A0A8B6SSK7_CAEV</name>
<organism evidence="2">
    <name type="scientific">Small ruminant lentivirus</name>
    <dbReference type="NCBI Taxonomy" id="254355"/>
    <lineage>
        <taxon>Viruses</taxon>
        <taxon>Riboviria</taxon>
        <taxon>Pararnavirae</taxon>
        <taxon>Artverviricota</taxon>
        <taxon>Revtraviricetes</taxon>
        <taxon>Ortervirales</taxon>
        <taxon>Retroviridae</taxon>
        <taxon>Orthoretrovirinae</taxon>
        <taxon>Lentivirus</taxon>
        <taxon>Lentivirus capartenc</taxon>
        <taxon>Caprine arthritis encephalitis virus</taxon>
    </lineage>
</organism>
<proteinExistence type="predicted"/>
<evidence type="ECO:0000313" key="2">
    <source>
        <dbReference type="EMBL" id="QPZ85463.1"/>
    </source>
</evidence>
<sequence length="149" mass="17391">MASKSRPSRVTWKGMEPPLRETWDQVVREMVQNQQKQQQEERIGLVTGLQTNQGDQIYTGNSGDRTTSGPGGKSKKRRGWFRWLRKLKAGEKNIPPQYYPDWESHVDSMEKLSLGTHMDKNPIYESTAYTNDSAMDGREWMEWREPTQK</sequence>